<dbReference type="GO" id="GO:0005829">
    <property type="term" value="C:cytosol"/>
    <property type="evidence" value="ECO:0007669"/>
    <property type="project" value="TreeGrafter"/>
</dbReference>
<gene>
    <name evidence="14" type="primary">folP</name>
    <name evidence="14" type="ORF">PAA8504_03599</name>
</gene>
<dbReference type="PROSITE" id="PS00792">
    <property type="entry name" value="DHPS_1"/>
    <property type="match status" value="1"/>
</dbReference>
<evidence type="ECO:0000256" key="2">
    <source>
        <dbReference type="ARBA" id="ARBA00001946"/>
    </source>
</evidence>
<dbReference type="InterPro" id="IPR006390">
    <property type="entry name" value="DHP_synth_dom"/>
</dbReference>
<dbReference type="SUPFAM" id="SSF51717">
    <property type="entry name" value="Dihydropteroate synthetase-like"/>
    <property type="match status" value="1"/>
</dbReference>
<dbReference type="NCBIfam" id="TIGR01496">
    <property type="entry name" value="DHPS"/>
    <property type="match status" value="1"/>
</dbReference>
<dbReference type="InterPro" id="IPR011005">
    <property type="entry name" value="Dihydropteroate_synth-like_sf"/>
</dbReference>
<dbReference type="FunFam" id="3.20.20.20:FF:000006">
    <property type="entry name" value="Dihydropteroate synthase"/>
    <property type="match status" value="1"/>
</dbReference>
<evidence type="ECO:0000256" key="5">
    <source>
        <dbReference type="ARBA" id="ARBA00012458"/>
    </source>
</evidence>
<evidence type="ECO:0000256" key="1">
    <source>
        <dbReference type="ARBA" id="ARBA00000012"/>
    </source>
</evidence>
<dbReference type="Gene3D" id="3.20.20.20">
    <property type="entry name" value="Dihydropteroate synthase-like"/>
    <property type="match status" value="1"/>
</dbReference>
<reference evidence="14 15" key="1">
    <citation type="submission" date="2018-03" db="EMBL/GenBank/DDBJ databases">
        <authorList>
            <person name="Keele B.F."/>
        </authorList>
    </citation>
    <scope>NUCLEOTIDE SEQUENCE [LARGE SCALE GENOMIC DNA]</scope>
    <source>
        <strain evidence="14 15">CECT 8504</strain>
    </source>
</reference>
<feature type="domain" description="Pterin-binding" evidence="13">
    <location>
        <begin position="74"/>
        <end position="328"/>
    </location>
</feature>
<dbReference type="GO" id="GO:0046656">
    <property type="term" value="P:folic acid biosynthetic process"/>
    <property type="evidence" value="ECO:0007669"/>
    <property type="project" value="UniProtKB-KW"/>
</dbReference>
<accession>A0A2R8C006</accession>
<dbReference type="UniPathway" id="UPA00077">
    <property type="reaction ID" value="UER00156"/>
</dbReference>
<dbReference type="OrthoDB" id="9811744at2"/>
<dbReference type="PROSITE" id="PS50972">
    <property type="entry name" value="PTERIN_BINDING"/>
    <property type="match status" value="1"/>
</dbReference>
<dbReference type="EMBL" id="ONZF01000011">
    <property type="protein sequence ID" value="SPJ25748.1"/>
    <property type="molecule type" value="Genomic_DNA"/>
</dbReference>
<comment type="pathway">
    <text evidence="3 12">Cofactor biosynthesis; tetrahydrofolate biosynthesis; 7,8-dihydrofolate from 2-amino-4-hydroxy-6-hydroxymethyl-7,8-dihydropteridine diphosphate and 4-aminobenzoate: step 1/2.</text>
</comment>
<sequence length="339" mass="35949">MGALTYWRPLLQTGPSRPNDALTLGGGWTWFTHVERREAGAEGQVVPANALPEDVRLRLTANRPALGHLSFDRPRIMAILNATPDSFSDGGQFETRNQAIVAARKLAADGADIVDIGGESTRPGATEVPLSDEIARTAPLIRALRVDFDGAISIDTRKAKVAEAAIYAGADMLNDVSALTFDPDMADTAAASGLPVCLMHAQGDPQTMQDAPHYDDVVADVYDHLAARIDVAEARGIPRARIVVDPGIGFGKTLQHNLALLANLSVFHALGCPVLVGASRKKFIGTLGRAPRTSERLPGSLAVALAAIAQGAQIVRVHDMAQTRQAVDLWRAATIGEVP</sequence>
<dbReference type="GO" id="GO:0004156">
    <property type="term" value="F:dihydropteroate synthase activity"/>
    <property type="evidence" value="ECO:0007669"/>
    <property type="project" value="UniProtKB-EC"/>
</dbReference>
<keyword evidence="9 12" id="KW-0460">Magnesium</keyword>
<name>A0A2R8C006_9RHOB</name>
<dbReference type="RefSeq" id="WP_108895480.1">
    <property type="nucleotide sequence ID" value="NZ_ONZF01000011.1"/>
</dbReference>
<evidence type="ECO:0000259" key="13">
    <source>
        <dbReference type="PROSITE" id="PS50972"/>
    </source>
</evidence>
<evidence type="ECO:0000256" key="12">
    <source>
        <dbReference type="RuleBase" id="RU361205"/>
    </source>
</evidence>
<evidence type="ECO:0000256" key="3">
    <source>
        <dbReference type="ARBA" id="ARBA00004763"/>
    </source>
</evidence>
<evidence type="ECO:0000313" key="14">
    <source>
        <dbReference type="EMBL" id="SPJ25748.1"/>
    </source>
</evidence>
<evidence type="ECO:0000256" key="11">
    <source>
        <dbReference type="ARBA" id="ARBA00030193"/>
    </source>
</evidence>
<dbReference type="PANTHER" id="PTHR20941:SF1">
    <property type="entry name" value="FOLIC ACID SYNTHESIS PROTEIN FOL1"/>
    <property type="match status" value="1"/>
</dbReference>
<evidence type="ECO:0000256" key="8">
    <source>
        <dbReference type="ARBA" id="ARBA00022723"/>
    </source>
</evidence>
<proteinExistence type="inferred from homology"/>
<dbReference type="PANTHER" id="PTHR20941">
    <property type="entry name" value="FOLATE SYNTHESIS PROTEINS"/>
    <property type="match status" value="1"/>
</dbReference>
<evidence type="ECO:0000256" key="10">
    <source>
        <dbReference type="ARBA" id="ARBA00022909"/>
    </source>
</evidence>
<keyword evidence="8 12" id="KW-0479">Metal-binding</keyword>
<dbReference type="Proteomes" id="UP000244912">
    <property type="component" value="Unassembled WGS sequence"/>
</dbReference>
<dbReference type="AlphaFoldDB" id="A0A2R8C006"/>
<dbReference type="InterPro" id="IPR000489">
    <property type="entry name" value="Pterin-binding_dom"/>
</dbReference>
<evidence type="ECO:0000256" key="9">
    <source>
        <dbReference type="ARBA" id="ARBA00022842"/>
    </source>
</evidence>
<keyword evidence="15" id="KW-1185">Reference proteome</keyword>
<dbReference type="GO" id="GO:0046654">
    <property type="term" value="P:tetrahydrofolate biosynthetic process"/>
    <property type="evidence" value="ECO:0007669"/>
    <property type="project" value="UniProtKB-UniPathway"/>
</dbReference>
<dbReference type="EC" id="2.5.1.15" evidence="5 12"/>
<evidence type="ECO:0000313" key="15">
    <source>
        <dbReference type="Proteomes" id="UP000244912"/>
    </source>
</evidence>
<dbReference type="Pfam" id="PF00809">
    <property type="entry name" value="Pterin_bind"/>
    <property type="match status" value="1"/>
</dbReference>
<comment type="catalytic activity">
    <reaction evidence="1">
        <text>(7,8-dihydropterin-6-yl)methyl diphosphate + 4-aminobenzoate = 7,8-dihydropteroate + diphosphate</text>
        <dbReference type="Rhea" id="RHEA:19949"/>
        <dbReference type="ChEBI" id="CHEBI:17836"/>
        <dbReference type="ChEBI" id="CHEBI:17839"/>
        <dbReference type="ChEBI" id="CHEBI:33019"/>
        <dbReference type="ChEBI" id="CHEBI:72950"/>
        <dbReference type="EC" id="2.5.1.15"/>
    </reaction>
</comment>
<comment type="similarity">
    <text evidence="4 12">Belongs to the DHPS family.</text>
</comment>
<dbReference type="GO" id="GO:0046872">
    <property type="term" value="F:metal ion binding"/>
    <property type="evidence" value="ECO:0007669"/>
    <property type="project" value="UniProtKB-KW"/>
</dbReference>
<evidence type="ECO:0000256" key="6">
    <source>
        <dbReference type="ARBA" id="ARBA00016919"/>
    </source>
</evidence>
<protein>
    <recommendedName>
        <fullName evidence="6 12">Dihydropteroate synthase</fullName>
        <shortName evidence="12">DHPS</shortName>
        <ecNumber evidence="5 12">2.5.1.15</ecNumber>
    </recommendedName>
    <alternativeName>
        <fullName evidence="11 12">Dihydropteroate pyrophosphorylase</fullName>
    </alternativeName>
</protein>
<dbReference type="PROSITE" id="PS00793">
    <property type="entry name" value="DHPS_2"/>
    <property type="match status" value="1"/>
</dbReference>
<dbReference type="CDD" id="cd00739">
    <property type="entry name" value="DHPS"/>
    <property type="match status" value="1"/>
</dbReference>
<comment type="function">
    <text evidence="12">Catalyzes the condensation of para-aminobenzoate (pABA) with 6-hydroxymethyl-7,8-dihydropterin diphosphate (DHPt-PP) to form 7,8-dihydropteroate (H2Pte), the immediate precursor of folate derivatives.</text>
</comment>
<evidence type="ECO:0000256" key="7">
    <source>
        <dbReference type="ARBA" id="ARBA00022679"/>
    </source>
</evidence>
<comment type="cofactor">
    <cofactor evidence="2 12">
        <name>Mg(2+)</name>
        <dbReference type="ChEBI" id="CHEBI:18420"/>
    </cofactor>
</comment>
<dbReference type="InterPro" id="IPR045031">
    <property type="entry name" value="DHP_synth-like"/>
</dbReference>
<keyword evidence="10 12" id="KW-0289">Folate biosynthesis</keyword>
<keyword evidence="7 12" id="KW-0808">Transferase</keyword>
<evidence type="ECO:0000256" key="4">
    <source>
        <dbReference type="ARBA" id="ARBA00009503"/>
    </source>
</evidence>
<organism evidence="14 15">
    <name type="scientific">Palleronia abyssalis</name>
    <dbReference type="NCBI Taxonomy" id="1501240"/>
    <lineage>
        <taxon>Bacteria</taxon>
        <taxon>Pseudomonadati</taxon>
        <taxon>Pseudomonadota</taxon>
        <taxon>Alphaproteobacteria</taxon>
        <taxon>Rhodobacterales</taxon>
        <taxon>Roseobacteraceae</taxon>
        <taxon>Palleronia</taxon>
    </lineage>
</organism>